<gene>
    <name evidence="2" type="ORF">LTR78_007250</name>
</gene>
<evidence type="ECO:0000313" key="3">
    <source>
        <dbReference type="Proteomes" id="UP001274830"/>
    </source>
</evidence>
<accession>A0AAE0WJK0</accession>
<sequence>MVYSKVLGAGLCLLAVTILAAPPARIGINTAGKRPAQDHDSILPKRPKSEAFTEAIKANEEEYMLLDEPQSSFVDPAELRTHGWAVNTEQSKDSLDIDSLVAGLHGLGVSTTRDQYTEKQVVHKESAQSKADPVALDGPNADHPYASYTQWLDIQQGAMIVDATDLGQGHPSTAHQASTQPLQDHTLQLWEWHDVAYLVWAEACAQHRRHASAMSWLIFINVKSASTLMILQDIFGPHLENLLSGPGMQFSATEEGGEALLGSEIGLLARHFLSSHRQEFGRSNIESVDIFSADSQVVNVRLPVMAFSITKTGSPELGVDLRLGFATDKAANVMTSGVQSGWGSSRYSLEKTINRNGKTWLATEAKYRVYLNRRDEVVVTTLMVSPEQAAALKPNLDKSSPQGTAPTISQWSDFTHQLWRISVQPPSQPWKPTWLFFPLIFDGETLQRLQYDRNSQPIAFPGNTFDGSSEDGRSLLNTPLGRQALHLISNMQNAHDSAKGSIDVIHVYSIRRNWAASSRLATGNVIKMSTRPCVAMHVKWE</sequence>
<keyword evidence="3" id="KW-1185">Reference proteome</keyword>
<protein>
    <submittedName>
        <fullName evidence="2">Uncharacterized protein</fullName>
    </submittedName>
</protein>
<keyword evidence="1" id="KW-0732">Signal</keyword>
<evidence type="ECO:0000313" key="2">
    <source>
        <dbReference type="EMBL" id="KAK3672897.1"/>
    </source>
</evidence>
<organism evidence="2 3">
    <name type="scientific">Recurvomyces mirabilis</name>
    <dbReference type="NCBI Taxonomy" id="574656"/>
    <lineage>
        <taxon>Eukaryota</taxon>
        <taxon>Fungi</taxon>
        <taxon>Dikarya</taxon>
        <taxon>Ascomycota</taxon>
        <taxon>Pezizomycotina</taxon>
        <taxon>Dothideomycetes</taxon>
        <taxon>Dothideomycetidae</taxon>
        <taxon>Mycosphaerellales</taxon>
        <taxon>Teratosphaeriaceae</taxon>
        <taxon>Recurvomyces</taxon>
    </lineage>
</organism>
<proteinExistence type="predicted"/>
<dbReference type="Proteomes" id="UP001274830">
    <property type="component" value="Unassembled WGS sequence"/>
</dbReference>
<feature type="signal peptide" evidence="1">
    <location>
        <begin position="1"/>
        <end position="20"/>
    </location>
</feature>
<reference evidence="2" key="1">
    <citation type="submission" date="2023-07" db="EMBL/GenBank/DDBJ databases">
        <title>Black Yeasts Isolated from many extreme environments.</title>
        <authorList>
            <person name="Coleine C."/>
            <person name="Stajich J.E."/>
            <person name="Selbmann L."/>
        </authorList>
    </citation>
    <scope>NUCLEOTIDE SEQUENCE</scope>
    <source>
        <strain evidence="2">CCFEE 5485</strain>
    </source>
</reference>
<evidence type="ECO:0000256" key="1">
    <source>
        <dbReference type="SAM" id="SignalP"/>
    </source>
</evidence>
<comment type="caution">
    <text evidence="2">The sequence shown here is derived from an EMBL/GenBank/DDBJ whole genome shotgun (WGS) entry which is preliminary data.</text>
</comment>
<dbReference type="EMBL" id="JAUTXT010000029">
    <property type="protein sequence ID" value="KAK3672897.1"/>
    <property type="molecule type" value="Genomic_DNA"/>
</dbReference>
<feature type="chain" id="PRO_5041939923" evidence="1">
    <location>
        <begin position="21"/>
        <end position="541"/>
    </location>
</feature>
<name>A0AAE0WJK0_9PEZI</name>
<dbReference type="AlphaFoldDB" id="A0AAE0WJK0"/>